<comment type="similarity">
    <text evidence="3">Belongs to the HNH nuclease family.</text>
</comment>
<keyword evidence="7" id="KW-1185">Reference proteome</keyword>
<evidence type="ECO:0000256" key="3">
    <source>
        <dbReference type="ARBA" id="ARBA00038412"/>
    </source>
</evidence>
<dbReference type="RefSeq" id="WP_047943138.1">
    <property type="nucleotide sequence ID" value="NZ_LDPH01000014.1"/>
</dbReference>
<evidence type="ECO:0000256" key="4">
    <source>
        <dbReference type="ARBA" id="ARBA00040194"/>
    </source>
</evidence>
<name>A0A0J1IIA1_NIACI</name>
<comment type="caution">
    <text evidence="6">The sequence shown here is derived from an EMBL/GenBank/DDBJ whole genome shotgun (WGS) entry which is preliminary data.</text>
</comment>
<dbReference type="PANTHER" id="PTHR41286">
    <property type="entry name" value="HNH NUCLEASE YAJD-RELATED"/>
    <property type="match status" value="1"/>
</dbReference>
<dbReference type="Gene3D" id="1.10.30.50">
    <property type="match status" value="1"/>
</dbReference>
<dbReference type="Proteomes" id="UP000036045">
    <property type="component" value="Unassembled WGS sequence"/>
</dbReference>
<keyword evidence="1" id="KW-0540">Nuclease</keyword>
<dbReference type="GO" id="GO:0005829">
    <property type="term" value="C:cytosol"/>
    <property type="evidence" value="ECO:0007669"/>
    <property type="project" value="TreeGrafter"/>
</dbReference>
<keyword evidence="6" id="KW-0255">Endonuclease</keyword>
<evidence type="ECO:0000256" key="1">
    <source>
        <dbReference type="ARBA" id="ARBA00022722"/>
    </source>
</evidence>
<dbReference type="GO" id="GO:0016787">
    <property type="term" value="F:hydrolase activity"/>
    <property type="evidence" value="ECO:0007669"/>
    <property type="project" value="UniProtKB-KW"/>
</dbReference>
<evidence type="ECO:0000313" key="7">
    <source>
        <dbReference type="Proteomes" id="UP000036045"/>
    </source>
</evidence>
<dbReference type="GO" id="GO:0004519">
    <property type="term" value="F:endonuclease activity"/>
    <property type="evidence" value="ECO:0007669"/>
    <property type="project" value="UniProtKB-KW"/>
</dbReference>
<sequence>MKYCGEQGCKTLISSGRYCPDHKRKKKDKPVYSKNKSFYNTQAWKDLKAHVYQRDGGCCQRCGKFVFGKRAHAHHIVPIQINPSLKLNEDNVTLLCNKCHPIVEEETMQKYFPKKKQFNWNL</sequence>
<evidence type="ECO:0000313" key="6">
    <source>
        <dbReference type="EMBL" id="KLV25713.1"/>
    </source>
</evidence>
<dbReference type="GO" id="GO:0003676">
    <property type="term" value="F:nucleic acid binding"/>
    <property type="evidence" value="ECO:0007669"/>
    <property type="project" value="InterPro"/>
</dbReference>
<keyword evidence="2" id="KW-0378">Hydrolase</keyword>
<dbReference type="OrthoDB" id="9811997at2"/>
<dbReference type="PANTHER" id="PTHR41286:SF1">
    <property type="entry name" value="HNH NUCLEASE YAJD-RELATED"/>
    <property type="match status" value="1"/>
</dbReference>
<dbReference type="InterPro" id="IPR003615">
    <property type="entry name" value="HNH_nuc"/>
</dbReference>
<accession>A0A0J1IIA1</accession>
<organism evidence="6 7">
    <name type="scientific">Niallia circulans</name>
    <name type="common">Bacillus circulans</name>
    <dbReference type="NCBI Taxonomy" id="1397"/>
    <lineage>
        <taxon>Bacteria</taxon>
        <taxon>Bacillati</taxon>
        <taxon>Bacillota</taxon>
        <taxon>Bacilli</taxon>
        <taxon>Bacillales</taxon>
        <taxon>Bacillaceae</taxon>
        <taxon>Niallia</taxon>
    </lineage>
</organism>
<reference evidence="6 7" key="1">
    <citation type="submission" date="2015-05" db="EMBL/GenBank/DDBJ databases">
        <title>Whole genome sequence and identification of bacterial endophytes from Costus igneus.</title>
        <authorList>
            <person name="Lee Y.P."/>
            <person name="Gan H.M."/>
            <person name="Eng W."/>
            <person name="Wheatley M.S."/>
            <person name="Caraballo A."/>
            <person name="Polter S."/>
            <person name="Savka M.A."/>
            <person name="Hudson A.O."/>
        </authorList>
    </citation>
    <scope>NUCLEOTIDE SEQUENCE [LARGE SCALE GENOMIC DNA]</scope>
    <source>
        <strain evidence="6 7">RIT379</strain>
    </source>
</reference>
<dbReference type="CDD" id="cd00085">
    <property type="entry name" value="HNHc"/>
    <property type="match status" value="1"/>
</dbReference>
<dbReference type="AlphaFoldDB" id="A0A0J1IIA1"/>
<dbReference type="PATRIC" id="fig|1397.4.peg.1220"/>
<protein>
    <recommendedName>
        <fullName evidence="4">Putative HNH nuclease YajD</fullName>
    </recommendedName>
</protein>
<evidence type="ECO:0000259" key="5">
    <source>
        <dbReference type="SMART" id="SM00507"/>
    </source>
</evidence>
<dbReference type="InterPro" id="IPR002711">
    <property type="entry name" value="HNH"/>
</dbReference>
<dbReference type="EMBL" id="LDPH01000014">
    <property type="protein sequence ID" value="KLV25713.1"/>
    <property type="molecule type" value="Genomic_DNA"/>
</dbReference>
<feature type="domain" description="HNH nuclease" evidence="5">
    <location>
        <begin position="46"/>
        <end position="101"/>
    </location>
</feature>
<proteinExistence type="inferred from homology"/>
<dbReference type="SMART" id="SM00507">
    <property type="entry name" value="HNHc"/>
    <property type="match status" value="1"/>
</dbReference>
<dbReference type="GO" id="GO:0008270">
    <property type="term" value="F:zinc ion binding"/>
    <property type="evidence" value="ECO:0007669"/>
    <property type="project" value="InterPro"/>
</dbReference>
<gene>
    <name evidence="6" type="ORF">ABW02_15200</name>
</gene>
<evidence type="ECO:0000256" key="2">
    <source>
        <dbReference type="ARBA" id="ARBA00022801"/>
    </source>
</evidence>
<dbReference type="Pfam" id="PF01844">
    <property type="entry name" value="HNH"/>
    <property type="match status" value="1"/>
</dbReference>